<gene>
    <name evidence="9" type="primary">hisE</name>
    <name evidence="10" type="ORF">QO015_002616</name>
</gene>
<dbReference type="NCBIfam" id="NF001613">
    <property type="entry name" value="PRK00400.1-5"/>
    <property type="match status" value="1"/>
</dbReference>
<keyword evidence="9" id="KW-0963">Cytoplasm</keyword>
<evidence type="ECO:0000256" key="1">
    <source>
        <dbReference type="ARBA" id="ARBA00001460"/>
    </source>
</evidence>
<reference evidence="10 11" key="1">
    <citation type="submission" date="2023-07" db="EMBL/GenBank/DDBJ databases">
        <title>Genomic Encyclopedia of Type Strains, Phase IV (KMG-IV): sequencing the most valuable type-strain genomes for metagenomic binning, comparative biology and taxonomic classification.</title>
        <authorList>
            <person name="Goeker M."/>
        </authorList>
    </citation>
    <scope>NUCLEOTIDE SEQUENCE [LARGE SCALE GENOMIC DNA]</scope>
    <source>
        <strain evidence="10 11">B1-1</strain>
    </source>
</reference>
<evidence type="ECO:0000256" key="5">
    <source>
        <dbReference type="ARBA" id="ARBA00022741"/>
    </source>
</evidence>
<dbReference type="InterPro" id="IPR021130">
    <property type="entry name" value="PRib-ATP_PPHydrolase-like"/>
</dbReference>
<comment type="pathway">
    <text evidence="2 9">Amino-acid biosynthesis; L-histidine biosynthesis; L-histidine from 5-phospho-alpha-D-ribose 1-diphosphate: step 2/9.</text>
</comment>
<dbReference type="InterPro" id="IPR008179">
    <property type="entry name" value="HisE"/>
</dbReference>
<sequence>MDAPFTLDDLVAIVRERGRSGDPGSYTAKLIAKGPARVAKKFGEEAVETVIAAVEGDAAALTSEAADMLYHFAVLLEVRGVALDAVMAELAGRTGRTGLEEKASRPPE</sequence>
<comment type="similarity">
    <text evidence="3 9">Belongs to the PRA-PH family.</text>
</comment>
<evidence type="ECO:0000256" key="8">
    <source>
        <dbReference type="ARBA" id="ARBA00023102"/>
    </source>
</evidence>
<dbReference type="SUPFAM" id="SSF101386">
    <property type="entry name" value="all-alpha NTP pyrophosphatases"/>
    <property type="match status" value="1"/>
</dbReference>
<dbReference type="EC" id="3.6.1.31" evidence="9"/>
<accession>A0ABU0M8A9</accession>
<dbReference type="EMBL" id="JAUSWJ010000001">
    <property type="protein sequence ID" value="MDQ0517003.1"/>
    <property type="molecule type" value="Genomic_DNA"/>
</dbReference>
<evidence type="ECO:0000313" key="10">
    <source>
        <dbReference type="EMBL" id="MDQ0517003.1"/>
    </source>
</evidence>
<dbReference type="PANTHER" id="PTHR42945">
    <property type="entry name" value="HISTIDINE BIOSYNTHESIS BIFUNCTIONAL PROTEIN"/>
    <property type="match status" value="1"/>
</dbReference>
<keyword evidence="6 9" id="KW-0378">Hydrolase</keyword>
<keyword evidence="5 9" id="KW-0547">Nucleotide-binding</keyword>
<dbReference type="RefSeq" id="WP_266278878.1">
    <property type="nucleotide sequence ID" value="NZ_JAPKNF010000001.1"/>
</dbReference>
<dbReference type="Gene3D" id="1.10.287.1080">
    <property type="entry name" value="MazG-like"/>
    <property type="match status" value="1"/>
</dbReference>
<evidence type="ECO:0000256" key="3">
    <source>
        <dbReference type="ARBA" id="ARBA00009392"/>
    </source>
</evidence>
<keyword evidence="4 9" id="KW-0028">Amino-acid biosynthesis</keyword>
<keyword evidence="11" id="KW-1185">Reference proteome</keyword>
<dbReference type="GO" id="GO:0004636">
    <property type="term" value="F:phosphoribosyl-ATP diphosphatase activity"/>
    <property type="evidence" value="ECO:0007669"/>
    <property type="project" value="UniProtKB-EC"/>
</dbReference>
<name>A0ABU0M8A9_9HYPH</name>
<proteinExistence type="inferred from homology"/>
<dbReference type="NCBIfam" id="TIGR03188">
    <property type="entry name" value="histidine_hisI"/>
    <property type="match status" value="1"/>
</dbReference>
<keyword evidence="8 9" id="KW-0368">Histidine biosynthesis</keyword>
<dbReference type="PANTHER" id="PTHR42945:SF1">
    <property type="entry name" value="HISTIDINE BIOSYNTHESIS BIFUNCTIONAL PROTEIN HIS7"/>
    <property type="match status" value="1"/>
</dbReference>
<dbReference type="Proteomes" id="UP001223743">
    <property type="component" value="Unassembled WGS sequence"/>
</dbReference>
<evidence type="ECO:0000256" key="2">
    <source>
        <dbReference type="ARBA" id="ARBA00005204"/>
    </source>
</evidence>
<comment type="catalytic activity">
    <reaction evidence="1 9">
        <text>1-(5-phospho-beta-D-ribosyl)-ATP + H2O = 1-(5-phospho-beta-D-ribosyl)-5'-AMP + diphosphate + H(+)</text>
        <dbReference type="Rhea" id="RHEA:22828"/>
        <dbReference type="ChEBI" id="CHEBI:15377"/>
        <dbReference type="ChEBI" id="CHEBI:15378"/>
        <dbReference type="ChEBI" id="CHEBI:33019"/>
        <dbReference type="ChEBI" id="CHEBI:59457"/>
        <dbReference type="ChEBI" id="CHEBI:73183"/>
        <dbReference type="EC" id="3.6.1.31"/>
    </reaction>
</comment>
<dbReference type="Pfam" id="PF01503">
    <property type="entry name" value="PRA-PH"/>
    <property type="match status" value="1"/>
</dbReference>
<evidence type="ECO:0000256" key="6">
    <source>
        <dbReference type="ARBA" id="ARBA00022801"/>
    </source>
</evidence>
<comment type="subcellular location">
    <subcellularLocation>
        <location evidence="9">Cytoplasm</location>
    </subcellularLocation>
</comment>
<evidence type="ECO:0000313" key="11">
    <source>
        <dbReference type="Proteomes" id="UP001223743"/>
    </source>
</evidence>
<evidence type="ECO:0000256" key="9">
    <source>
        <dbReference type="HAMAP-Rule" id="MF_01020"/>
    </source>
</evidence>
<organism evidence="10 11">
    <name type="scientific">Kaistia geumhonensis</name>
    <dbReference type="NCBI Taxonomy" id="410839"/>
    <lineage>
        <taxon>Bacteria</taxon>
        <taxon>Pseudomonadati</taxon>
        <taxon>Pseudomonadota</taxon>
        <taxon>Alphaproteobacteria</taxon>
        <taxon>Hyphomicrobiales</taxon>
        <taxon>Kaistiaceae</taxon>
        <taxon>Kaistia</taxon>
    </lineage>
</organism>
<keyword evidence="7 9" id="KW-0067">ATP-binding</keyword>
<dbReference type="CDD" id="cd11534">
    <property type="entry name" value="NTP-PPase_HisIE_like"/>
    <property type="match status" value="1"/>
</dbReference>
<protein>
    <recommendedName>
        <fullName evidence="9">Phosphoribosyl-ATP pyrophosphatase</fullName>
        <shortName evidence="9">PRA-PH</shortName>
        <ecNumber evidence="9">3.6.1.31</ecNumber>
    </recommendedName>
</protein>
<comment type="caution">
    <text evidence="10">The sequence shown here is derived from an EMBL/GenBank/DDBJ whole genome shotgun (WGS) entry which is preliminary data.</text>
</comment>
<evidence type="ECO:0000256" key="7">
    <source>
        <dbReference type="ARBA" id="ARBA00022840"/>
    </source>
</evidence>
<evidence type="ECO:0000256" key="4">
    <source>
        <dbReference type="ARBA" id="ARBA00022605"/>
    </source>
</evidence>
<dbReference type="HAMAP" id="MF_01020">
    <property type="entry name" value="HisE"/>
    <property type="match status" value="1"/>
</dbReference>